<name>A0A0H5P4D6_NOCFR</name>
<dbReference type="InterPro" id="IPR038727">
    <property type="entry name" value="NadR/Ttd14_AAA_dom"/>
</dbReference>
<organism evidence="2 3">
    <name type="scientific">Nocardia farcinica</name>
    <dbReference type="NCBI Taxonomy" id="37329"/>
    <lineage>
        <taxon>Bacteria</taxon>
        <taxon>Bacillati</taxon>
        <taxon>Actinomycetota</taxon>
        <taxon>Actinomycetes</taxon>
        <taxon>Mycobacteriales</taxon>
        <taxon>Nocardiaceae</taxon>
        <taxon>Nocardia</taxon>
    </lineage>
</organism>
<sequence>MYLVGGRRCDTIKLAISGTYGVGKSTTTETLSIATGIPRTHALTSRELLIDLAPGKTVMELNSIELLQLGTRRFEERVANESCDGSFISDGSVVHEWVYGTARMAVGINPGAGFLLRSIKTLAGVGRKAPLLEYTDIIGDIVKERARRLYDAYVHLPVEFPMKTDGHRPVSEPFRKLSDDTLLEVVADLGLPYEVVGGTVHERVTRIIELFDLPTVMSVEDAIAEGERRVAAATAVLEQDDRFKAAQRQKSLWRKISYAMRY</sequence>
<dbReference type="EMBL" id="LN868939">
    <property type="protein sequence ID" value="CRY82378.1"/>
    <property type="molecule type" value="Genomic_DNA"/>
</dbReference>
<gene>
    <name evidence="2" type="ORF">ERS450000_04921</name>
</gene>
<keyword evidence="2" id="KW-0614">Plasmid</keyword>
<dbReference type="InterPro" id="IPR027417">
    <property type="entry name" value="P-loop_NTPase"/>
</dbReference>
<dbReference type="AlphaFoldDB" id="A0A0H5P4D6"/>
<proteinExistence type="predicted"/>
<geneLocation type="plasmid" evidence="2">
    <name>2</name>
</geneLocation>
<dbReference type="Proteomes" id="UP000057820">
    <property type="component" value="Plasmid 2"/>
</dbReference>
<accession>A0A0H5P4D6</accession>
<evidence type="ECO:0000313" key="2">
    <source>
        <dbReference type="EMBL" id="CRY82378.1"/>
    </source>
</evidence>
<dbReference type="GeneID" id="61135568"/>
<dbReference type="Pfam" id="PF13521">
    <property type="entry name" value="AAA_28"/>
    <property type="match status" value="1"/>
</dbReference>
<dbReference type="KEGG" id="nfr:ERS450000_04921"/>
<feature type="domain" description="NadR/Ttd14 AAA" evidence="1">
    <location>
        <begin position="14"/>
        <end position="203"/>
    </location>
</feature>
<dbReference type="OMA" id="HRPVNER"/>
<dbReference type="Gene3D" id="3.40.50.300">
    <property type="entry name" value="P-loop containing nucleotide triphosphate hydrolases"/>
    <property type="match status" value="1"/>
</dbReference>
<evidence type="ECO:0000259" key="1">
    <source>
        <dbReference type="Pfam" id="PF13521"/>
    </source>
</evidence>
<evidence type="ECO:0000313" key="3">
    <source>
        <dbReference type="Proteomes" id="UP000057820"/>
    </source>
</evidence>
<reference evidence="3" key="1">
    <citation type="submission" date="2015-03" db="EMBL/GenBank/DDBJ databases">
        <authorList>
            <consortium name="Pathogen Informatics"/>
        </authorList>
    </citation>
    <scope>NUCLEOTIDE SEQUENCE [LARGE SCALE GENOMIC DNA]</scope>
    <source>
        <strain evidence="3">NCTC11134</strain>
        <plasmid evidence="3">2</plasmid>
    </source>
</reference>
<dbReference type="RefSeq" id="WP_011211518.1">
    <property type="nucleotide sequence ID" value="NZ_CAACYE020000001.1"/>
</dbReference>
<protein>
    <recommendedName>
        <fullName evidence="1">NadR/Ttd14 AAA domain-containing protein</fullName>
    </recommendedName>
</protein>